<evidence type="ECO:0000313" key="1">
    <source>
        <dbReference type="EMBL" id="MCP2169115.1"/>
    </source>
</evidence>
<evidence type="ECO:0000313" key="2">
    <source>
        <dbReference type="Proteomes" id="UP001206128"/>
    </source>
</evidence>
<sequence length="141" mass="14600">MVVLLGLVSAGCSQSVPTVAPAGYSLPKGAEHVVEPWDDPNDDTVVLPVGGLVKLVDNTDQRALDAEIWSVLRLAEVNGKTSIYQAVAPGKVPLVIAPHGYPCPPRAARCNTDTEGPLKLLVVVTPAKRSSAMAPIAPSGS</sequence>
<comment type="caution">
    <text evidence="1">The sequence shown here is derived from an EMBL/GenBank/DDBJ whole genome shotgun (WGS) entry which is preliminary data.</text>
</comment>
<accession>A0AAE3KJ21</accession>
<reference evidence="1" key="1">
    <citation type="submission" date="2022-06" db="EMBL/GenBank/DDBJ databases">
        <title>Genomic Encyclopedia of Archaeal and Bacterial Type Strains, Phase II (KMG-II): from individual species to whole genera.</title>
        <authorList>
            <person name="Goeker M."/>
        </authorList>
    </citation>
    <scope>NUCLEOTIDE SEQUENCE</scope>
    <source>
        <strain evidence="1">DSM 43935</strain>
    </source>
</reference>
<keyword evidence="2" id="KW-1185">Reference proteome</keyword>
<proteinExistence type="predicted"/>
<dbReference type="Proteomes" id="UP001206128">
    <property type="component" value="Unassembled WGS sequence"/>
</dbReference>
<protein>
    <submittedName>
        <fullName evidence="1">Uncharacterized protein</fullName>
    </submittedName>
</protein>
<dbReference type="EMBL" id="JAMTCK010000017">
    <property type="protein sequence ID" value="MCP2169115.1"/>
    <property type="molecule type" value="Genomic_DNA"/>
</dbReference>
<dbReference type="AlphaFoldDB" id="A0AAE3KJ21"/>
<organism evidence="1 2">
    <name type="scientific">Goodfellowiella coeruleoviolacea</name>
    <dbReference type="NCBI Taxonomy" id="334858"/>
    <lineage>
        <taxon>Bacteria</taxon>
        <taxon>Bacillati</taxon>
        <taxon>Actinomycetota</taxon>
        <taxon>Actinomycetes</taxon>
        <taxon>Pseudonocardiales</taxon>
        <taxon>Pseudonocardiaceae</taxon>
        <taxon>Goodfellowiella</taxon>
    </lineage>
</organism>
<name>A0AAE3KJ21_9PSEU</name>
<gene>
    <name evidence="1" type="ORF">LX83_005999</name>
</gene>